<keyword evidence="1" id="KW-0175">Coiled coil</keyword>
<gene>
    <name evidence="2" type="ORF">NYG85_02070</name>
</gene>
<dbReference type="EMBL" id="JANURM010000002">
    <property type="protein sequence ID" value="MDL0088164.1"/>
    <property type="molecule type" value="Genomic_DNA"/>
</dbReference>
<comment type="caution">
    <text evidence="2">The sequence shown here is derived from an EMBL/GenBank/DDBJ whole genome shotgun (WGS) entry which is preliminary data.</text>
</comment>
<organism evidence="2 3">
    <name type="scientific">Campylobacter gastrosuis</name>
    <dbReference type="NCBI Taxonomy" id="2974576"/>
    <lineage>
        <taxon>Bacteria</taxon>
        <taxon>Pseudomonadati</taxon>
        <taxon>Campylobacterota</taxon>
        <taxon>Epsilonproteobacteria</taxon>
        <taxon>Campylobacterales</taxon>
        <taxon>Campylobacteraceae</taxon>
        <taxon>Campylobacter</taxon>
    </lineage>
</organism>
<protein>
    <recommendedName>
        <fullName evidence="4">Phage tail tape measure protein</fullName>
    </recommendedName>
</protein>
<evidence type="ECO:0008006" key="4">
    <source>
        <dbReference type="Google" id="ProtNLM"/>
    </source>
</evidence>
<evidence type="ECO:0000313" key="3">
    <source>
        <dbReference type="Proteomes" id="UP001173801"/>
    </source>
</evidence>
<dbReference type="Proteomes" id="UP001173801">
    <property type="component" value="Unassembled WGS sequence"/>
</dbReference>
<name>A0ABT7HMP0_9BACT</name>
<accession>A0ABT7HMP0</accession>
<dbReference type="RefSeq" id="WP_284936815.1">
    <property type="nucleotide sequence ID" value="NZ_JANURM010000002.1"/>
</dbReference>
<reference evidence="2" key="2">
    <citation type="journal article" date="2023" name="Microorganisms">
        <title>Isolation and Genomic Characteristics of Cat-Borne Campylobacter felis sp. nov. and Sheep-Borne Campylobacter ovis sp. nov.</title>
        <authorList>
            <person name="Wang H."/>
            <person name="Li Y."/>
            <person name="Gu Y."/>
            <person name="Zhou G."/>
            <person name="Chen X."/>
            <person name="Zhang X."/>
            <person name="Shao Z."/>
            <person name="Zhang J."/>
            <person name="Zhang M."/>
        </authorList>
    </citation>
    <scope>NUCLEOTIDE SEQUENCE</scope>
    <source>
        <strain evidence="2">PS10</strain>
    </source>
</reference>
<evidence type="ECO:0000256" key="1">
    <source>
        <dbReference type="SAM" id="Coils"/>
    </source>
</evidence>
<evidence type="ECO:0000313" key="2">
    <source>
        <dbReference type="EMBL" id="MDL0088164.1"/>
    </source>
</evidence>
<sequence>MANNDVNIKIVIGASTYEVKAARKDVNELGKSLSNTDTIANALNSSFGKIALSLGVFTGAAIKIKDIAKSGIEANRVFENLKIQLTGLIAANSSNISTLGNAINTQQKWRMGLKESEKILKELNTTNQRTKFSLSEIAESFNMFYATSANQGDKDKAVVAMDSIALAAQAVGKDLKALTPMMDSLATGTVVAASEMGSFMKIVGLTNEELKKANESGKLYDYLIEKLANFKELSGEAAKSYDVALGGLKNELSDILKELSKPLFDRITSSLSDFTNFIKENREWLTKYFRHITDGIEVLAKLALAFGAVKLSAFALSGMGVVIAGFKTVFVNSLTASLVATAALSRGLNILNTAFKTLLPTATIYLIYEAKDAIKALNKGLDSGAQKLNSVQQWIYRFLDAFATQLQIAQVKIYQFINDIKISGLKAKEFFAELNDSYNIFSSGDSAKGIKKQINLLTSENEALQGLIEGYKKASVERELSLQGFKNEPKELESDGLKDTIKPNPVGVDQGNVGKTKDILKLQQGIYKDYYEQIGDYGKAWAIRELELREQLKNANINAFDTSSIINLNKDEYFKRVNEERKQKAIEALNKELELEDRKSQLRRREAELIDTNTTKTQTLLSIEYEKTLMQYNAMLEREQITQEYYDKAIALEEQLYQKQLFDASSWGQVMQSGLSSLESSMMSFFDYSSDRFLKFGDVAKSVLNDIYKALVRELIISQIISAIRGAIGGMMGGGANEALPAGGMPQVLNSSAQNTNYVSGSGLFAGTSFANRFATGGILNSPDLHQYVNKVVSKPTYFKFASGGVPSLGVMGEKNGGSPEAIMPLTRTKNGDLGVRVQNENTPNNVKIEVINQTKEDVKVTNVQTRQNLEEQVISIVINAVTTNKSGMRDIMGGSR</sequence>
<keyword evidence="3" id="KW-1185">Reference proteome</keyword>
<feature type="coiled-coil region" evidence="1">
    <location>
        <begin position="576"/>
        <end position="605"/>
    </location>
</feature>
<proteinExistence type="predicted"/>
<reference evidence="2" key="1">
    <citation type="submission" date="2022-08" db="EMBL/GenBank/DDBJ databases">
        <authorList>
            <person name="Wang H."/>
        </authorList>
    </citation>
    <scope>NUCLEOTIDE SEQUENCE</scope>
    <source>
        <strain evidence="2">PS10</strain>
    </source>
</reference>